<evidence type="ECO:0000256" key="3">
    <source>
        <dbReference type="ARBA" id="ARBA00006577"/>
    </source>
</evidence>
<evidence type="ECO:0000256" key="2">
    <source>
        <dbReference type="ARBA" id="ARBA00004496"/>
    </source>
</evidence>
<dbReference type="GO" id="GO:0042026">
    <property type="term" value="P:protein refolding"/>
    <property type="evidence" value="ECO:0007669"/>
    <property type="project" value="UniProtKB-ARBA"/>
</dbReference>
<reference evidence="12 13" key="1">
    <citation type="submission" date="2016-12" db="EMBL/GenBank/DDBJ databases">
        <title>Marinobacter lutaoensis whole genome sequencing.</title>
        <authorList>
            <person name="Verma A."/>
            <person name="Krishnamurthi S."/>
        </authorList>
    </citation>
    <scope>NUCLEOTIDE SEQUENCE [LARGE SCALE GENOMIC DNA]</scope>
    <source>
        <strain evidence="12 13">T5054</strain>
    </source>
</reference>
<dbReference type="RefSeq" id="WP_076725275.1">
    <property type="nucleotide sequence ID" value="NZ_JABWTC010000003.1"/>
</dbReference>
<proteinExistence type="inferred from homology"/>
<evidence type="ECO:0000256" key="10">
    <source>
        <dbReference type="RuleBase" id="RU003915"/>
    </source>
</evidence>
<keyword evidence="6" id="KW-0143">Chaperone</keyword>
<dbReference type="OrthoDB" id="9808891at2"/>
<keyword evidence="5 9" id="KW-0697">Rotamase</keyword>
<comment type="similarity">
    <text evidence="3 10">Belongs to the FKBP-type PPIase family.</text>
</comment>
<gene>
    <name evidence="12" type="ORF">BTO32_14085</name>
</gene>
<feature type="domain" description="PPIase FKBP-type" evidence="11">
    <location>
        <begin position="8"/>
        <end position="97"/>
    </location>
</feature>
<comment type="subcellular location">
    <subcellularLocation>
        <location evidence="2">Cytoplasm</location>
    </subcellularLocation>
</comment>
<dbReference type="PANTHER" id="PTHR47861:SF3">
    <property type="entry name" value="FKBP-TYPE PEPTIDYL-PROLYL CIS-TRANS ISOMERASE SLYD"/>
    <property type="match status" value="1"/>
</dbReference>
<dbReference type="InterPro" id="IPR046357">
    <property type="entry name" value="PPIase_dom_sf"/>
</dbReference>
<comment type="catalytic activity">
    <reaction evidence="1 9 10">
        <text>[protein]-peptidylproline (omega=180) = [protein]-peptidylproline (omega=0)</text>
        <dbReference type="Rhea" id="RHEA:16237"/>
        <dbReference type="Rhea" id="RHEA-COMP:10747"/>
        <dbReference type="Rhea" id="RHEA-COMP:10748"/>
        <dbReference type="ChEBI" id="CHEBI:83833"/>
        <dbReference type="ChEBI" id="CHEBI:83834"/>
        <dbReference type="EC" id="5.2.1.8"/>
    </reaction>
</comment>
<evidence type="ECO:0000313" key="12">
    <source>
        <dbReference type="EMBL" id="ONF42808.1"/>
    </source>
</evidence>
<evidence type="ECO:0000256" key="6">
    <source>
        <dbReference type="ARBA" id="ARBA00023186"/>
    </source>
</evidence>
<dbReference type="InterPro" id="IPR001179">
    <property type="entry name" value="PPIase_FKBP_dom"/>
</dbReference>
<keyword evidence="13" id="KW-1185">Reference proteome</keyword>
<evidence type="ECO:0000256" key="1">
    <source>
        <dbReference type="ARBA" id="ARBA00000971"/>
    </source>
</evidence>
<dbReference type="PANTHER" id="PTHR47861">
    <property type="entry name" value="FKBP-TYPE PEPTIDYL-PROLYL CIS-TRANS ISOMERASE SLYD"/>
    <property type="match status" value="1"/>
</dbReference>
<dbReference type="GO" id="GO:0005737">
    <property type="term" value="C:cytoplasm"/>
    <property type="evidence" value="ECO:0007669"/>
    <property type="project" value="UniProtKB-SubCell"/>
</dbReference>
<evidence type="ECO:0000256" key="9">
    <source>
        <dbReference type="PROSITE-ProRule" id="PRU00277"/>
    </source>
</evidence>
<dbReference type="Proteomes" id="UP000189339">
    <property type="component" value="Unassembled WGS sequence"/>
</dbReference>
<dbReference type="EMBL" id="MSCW01000008">
    <property type="protein sequence ID" value="ONF42808.1"/>
    <property type="molecule type" value="Genomic_DNA"/>
</dbReference>
<evidence type="ECO:0000313" key="13">
    <source>
        <dbReference type="Proteomes" id="UP000189339"/>
    </source>
</evidence>
<protein>
    <recommendedName>
        <fullName evidence="10">Peptidyl-prolyl cis-trans isomerase</fullName>
        <ecNumber evidence="10">5.2.1.8</ecNumber>
    </recommendedName>
</protein>
<name>A0A1V2DQA2_9GAMM</name>
<comment type="caution">
    <text evidence="12">The sequence shown here is derived from an EMBL/GenBank/DDBJ whole genome shotgun (WGS) entry which is preliminary data.</text>
</comment>
<dbReference type="SUPFAM" id="SSF54534">
    <property type="entry name" value="FKBP-like"/>
    <property type="match status" value="1"/>
</dbReference>
<dbReference type="EC" id="5.2.1.8" evidence="10"/>
<keyword evidence="4" id="KW-0963">Cytoplasm</keyword>
<accession>A0A1V2DQA2</accession>
<evidence type="ECO:0000259" key="11">
    <source>
        <dbReference type="PROSITE" id="PS50059"/>
    </source>
</evidence>
<dbReference type="AlphaFoldDB" id="A0A1V2DQA2"/>
<dbReference type="GO" id="GO:0003755">
    <property type="term" value="F:peptidyl-prolyl cis-trans isomerase activity"/>
    <property type="evidence" value="ECO:0007669"/>
    <property type="project" value="UniProtKB-UniRule"/>
</dbReference>
<dbReference type="PROSITE" id="PS50059">
    <property type="entry name" value="FKBP_PPIASE"/>
    <property type="match status" value="1"/>
</dbReference>
<evidence type="ECO:0000256" key="7">
    <source>
        <dbReference type="ARBA" id="ARBA00023235"/>
    </source>
</evidence>
<dbReference type="Gene3D" id="3.10.50.40">
    <property type="match status" value="1"/>
</dbReference>
<dbReference type="Pfam" id="PF00254">
    <property type="entry name" value="FKBP_C"/>
    <property type="match status" value="1"/>
</dbReference>
<sequence length="156" mass="17412">MHDTDTRPDVFTVHYVLKNRLGELVDTSEGSEPLHFLYGSPNIIQGIQEAVKDRHVGDCLEVTIPPEMAYGEHRADLVRKVPRSLFEGVEELQVGMKFQTNTGREAQVVKVVGIDGNLVTVDANHPLAGFTLYFDLEIVGRRPATEEEIAQGRPLF</sequence>
<keyword evidence="7 9" id="KW-0413">Isomerase</keyword>
<evidence type="ECO:0000256" key="8">
    <source>
        <dbReference type="ARBA" id="ARBA00037071"/>
    </source>
</evidence>
<evidence type="ECO:0000256" key="4">
    <source>
        <dbReference type="ARBA" id="ARBA00022490"/>
    </source>
</evidence>
<comment type="function">
    <text evidence="8">Also involved in hydrogenase metallocenter assembly, probably by participating in the nickel insertion step. This function in hydrogenase biosynthesis requires chaperone activity and the presence of the metal-binding domain, but not PPIase activity.</text>
</comment>
<organism evidence="12 13">
    <name type="scientific">Marinobacter lutaoensis</name>
    <dbReference type="NCBI Taxonomy" id="135739"/>
    <lineage>
        <taxon>Bacteria</taxon>
        <taxon>Pseudomonadati</taxon>
        <taxon>Pseudomonadota</taxon>
        <taxon>Gammaproteobacteria</taxon>
        <taxon>Pseudomonadales</taxon>
        <taxon>Marinobacteraceae</taxon>
        <taxon>Marinobacter</taxon>
    </lineage>
</organism>
<evidence type="ECO:0000256" key="5">
    <source>
        <dbReference type="ARBA" id="ARBA00023110"/>
    </source>
</evidence>
<dbReference type="STRING" id="135739.BTO32_14085"/>